<evidence type="ECO:0000256" key="8">
    <source>
        <dbReference type="ARBA" id="ARBA00022801"/>
    </source>
</evidence>
<dbReference type="Gene3D" id="3.40.50.300">
    <property type="entry name" value="P-loop containing nucleotide triphosphate hydrolases"/>
    <property type="match status" value="1"/>
</dbReference>
<feature type="domain" description="RING-type" evidence="16">
    <location>
        <begin position="883"/>
        <end position="930"/>
    </location>
</feature>
<dbReference type="GO" id="GO:0005634">
    <property type="term" value="C:nucleus"/>
    <property type="evidence" value="ECO:0007669"/>
    <property type="project" value="UniProtKB-SubCell"/>
</dbReference>
<evidence type="ECO:0000256" key="9">
    <source>
        <dbReference type="ARBA" id="ARBA00022806"/>
    </source>
</evidence>
<keyword evidence="8" id="KW-0378">Hydrolase</keyword>
<dbReference type="Proteomes" id="UP000510647">
    <property type="component" value="Chromosome 1"/>
</dbReference>
<accession>A0A7H9HL26</accession>
<keyword evidence="4" id="KW-0479">Metal-binding</keyword>
<dbReference type="GO" id="GO:0006281">
    <property type="term" value="P:DNA repair"/>
    <property type="evidence" value="ECO:0007669"/>
    <property type="project" value="UniProtKB-KW"/>
</dbReference>
<dbReference type="CDD" id="cd18793">
    <property type="entry name" value="SF2_C_SNF"/>
    <property type="match status" value="1"/>
</dbReference>
<evidence type="ECO:0000256" key="4">
    <source>
        <dbReference type="ARBA" id="ARBA00022723"/>
    </source>
</evidence>
<keyword evidence="5" id="KW-0547">Nucleotide-binding</keyword>
<evidence type="ECO:0000256" key="2">
    <source>
        <dbReference type="ARBA" id="ARBA00007025"/>
    </source>
</evidence>
<gene>
    <name evidence="19" type="ORF">HG537_0A03370</name>
</gene>
<evidence type="ECO:0000256" key="5">
    <source>
        <dbReference type="ARBA" id="ARBA00022741"/>
    </source>
</evidence>
<dbReference type="AlphaFoldDB" id="A0A7H9HL26"/>
<dbReference type="InterPro" id="IPR001841">
    <property type="entry name" value="Znf_RING"/>
</dbReference>
<evidence type="ECO:0000256" key="14">
    <source>
        <dbReference type="PROSITE-ProRule" id="PRU00175"/>
    </source>
</evidence>
<evidence type="ECO:0000313" key="19">
    <source>
        <dbReference type="EMBL" id="QLQ78090.1"/>
    </source>
</evidence>
<dbReference type="GO" id="GO:0004386">
    <property type="term" value="F:helicase activity"/>
    <property type="evidence" value="ECO:0007669"/>
    <property type="project" value="UniProtKB-KW"/>
</dbReference>
<keyword evidence="12" id="KW-0234">DNA repair</keyword>
<dbReference type="InterPro" id="IPR027417">
    <property type="entry name" value="P-loop_NTPase"/>
</dbReference>
<dbReference type="SUPFAM" id="SSF57850">
    <property type="entry name" value="RING/U-box"/>
    <property type="match status" value="1"/>
</dbReference>
<dbReference type="GO" id="GO:0008270">
    <property type="term" value="F:zinc ion binding"/>
    <property type="evidence" value="ECO:0007669"/>
    <property type="project" value="UniProtKB-KW"/>
</dbReference>
<dbReference type="PANTHER" id="PTHR45626:SF22">
    <property type="entry name" value="DNA REPAIR PROTEIN RAD5"/>
    <property type="match status" value="1"/>
</dbReference>
<dbReference type="InterPro" id="IPR001650">
    <property type="entry name" value="Helicase_C-like"/>
</dbReference>
<dbReference type="SUPFAM" id="SSF52540">
    <property type="entry name" value="P-loop containing nucleoside triphosphate hydrolases"/>
    <property type="match status" value="2"/>
</dbReference>
<keyword evidence="11" id="KW-0067">ATP-binding</keyword>
<dbReference type="EMBL" id="CP059267">
    <property type="protein sequence ID" value="QLQ78090.1"/>
    <property type="molecule type" value="Genomic_DNA"/>
</dbReference>
<comment type="subcellular location">
    <subcellularLocation>
        <location evidence="1">Nucleus</location>
    </subcellularLocation>
</comment>
<feature type="compositionally biased region" description="Low complexity" evidence="15">
    <location>
        <begin position="117"/>
        <end position="129"/>
    </location>
</feature>
<evidence type="ECO:0000256" key="1">
    <source>
        <dbReference type="ARBA" id="ARBA00004123"/>
    </source>
</evidence>
<dbReference type="OrthoDB" id="2801544at2759"/>
<dbReference type="InterPro" id="IPR013083">
    <property type="entry name" value="Znf_RING/FYVE/PHD"/>
</dbReference>
<dbReference type="Gene3D" id="3.30.40.10">
    <property type="entry name" value="Zinc/RING finger domain, C3HC4 (zinc finger)"/>
    <property type="match status" value="1"/>
</dbReference>
<protein>
    <recommendedName>
        <fullName evidence="3">DNA repair protein RAD5</fullName>
    </recommendedName>
</protein>
<evidence type="ECO:0000256" key="10">
    <source>
        <dbReference type="ARBA" id="ARBA00022833"/>
    </source>
</evidence>
<keyword evidence="6" id="KW-0227">DNA damage</keyword>
<dbReference type="Pfam" id="PF00176">
    <property type="entry name" value="SNF2-rel_dom"/>
    <property type="match status" value="1"/>
</dbReference>
<feature type="domain" description="Helicase C-terminal" evidence="18">
    <location>
        <begin position="965"/>
        <end position="1136"/>
    </location>
</feature>
<evidence type="ECO:0000256" key="12">
    <source>
        <dbReference type="ARBA" id="ARBA00023204"/>
    </source>
</evidence>
<evidence type="ECO:0000256" key="6">
    <source>
        <dbReference type="ARBA" id="ARBA00022763"/>
    </source>
</evidence>
<evidence type="ECO:0000256" key="15">
    <source>
        <dbReference type="SAM" id="MobiDB-lite"/>
    </source>
</evidence>
<keyword evidence="9" id="KW-0347">Helicase</keyword>
<sequence>MSADEKEERKRFFRDELESSQESLPKFNQVLEDNKSFLFSNGEAEKVTVSEMNEHVETEDGKDDNAVSQNVSKLRNIVPDISLEMAIALCKQYADSEDVISSAVGHYFEETSKANNLPSPSRSSLPESLTTPISEISQRSVSPDPVEKGTKYPPPKRLKPSVDWKRFIGSLQMSVMATRPTLKPLKYGSELEIAKPAGEVKLSKLYDASGHKKSAFAAYVKVFDAQNNRELGRVPEGIAQILYPLLDIDDFFFEARMVFCDNRRLSIGDSFIVQLDCFITSALFNPTTSAFRNTSFAKSARARTWESSQTIVETQEELEHRSRRTSLLALFDKLRIAPYTEEEESGLREVEIIDLENEENSSAARKDKTIKLDQEINHQDETLNLNQLKLFYNATQSVEALEKLPEYEPSKDVFKLNLRRYQKQGLAWMLKREHAYDKLSASGEVAGVDENTMNPLWKQFEWPRDMSWAAQRSKDSQERESERFFYANLHTGEFSMNRPVLKTMTKGGILSDEMGLGKTISALSLILSSPFDTEYLAKKSGIFEDANQDSSAKPYAAKTTLIVVPMSLLTQWGSEFDRANNAVDLHCEIYYGGNVSSLKSLLTRTKNPPAVVLTTYGIVQSEWSKIGKGKSLYQNEGTSGLFSIDFYRIIIDEGHTIRNRMTATSKAVLQLSSKCRWVLTGTPIINRLDDLYSLVKFLRLEPWSQIGYWKLFVSDPFERKQFKQAFDLVNAILGPVSLRRTKEMRDADGKKLVELPPKEVIVEKVQFNKSQEKIYKYFLDKAENSVKTGLAHGDLLKKYSTILVHILRLRQICCDAALLGSQDENDEDLREGAHQFNESVNVDSILGNSEHNSQSKDDGDVSGIIAQLSQKYRSKDSFESLECSICTTESINLKSAVFLECGHAFCQPCIEEYLDFQKQKKLEMRCPNCREPFRAKLLLTLSQDSEGNFTFVSYNESSKPAKILSLLKHLKILQDTAAGEQVVVFSQFSSYLDILERELSNAFPSDVAKIYKFDGRLNLKERSNVLQEFSTKDLSRQKILLLSLKAGGVGLNLTCASHAFMMDPWWSPSMEDQAIDRIHRIGQTNNVKVIRLIMENSIEEKMLHIQERKRTIGEAVDADEDERRKRRIEEIKMLFE</sequence>
<dbReference type="Pfam" id="PF00271">
    <property type="entry name" value="Helicase_C"/>
    <property type="match status" value="1"/>
</dbReference>
<dbReference type="InterPro" id="IPR014905">
    <property type="entry name" value="HIRAN"/>
</dbReference>
<evidence type="ECO:0000259" key="18">
    <source>
        <dbReference type="PROSITE" id="PS51194"/>
    </source>
</evidence>
<dbReference type="GO" id="GO:0005524">
    <property type="term" value="F:ATP binding"/>
    <property type="evidence" value="ECO:0007669"/>
    <property type="project" value="UniProtKB-KW"/>
</dbReference>
<reference evidence="19 20" key="1">
    <citation type="submission" date="2020-06" db="EMBL/GenBank/DDBJ databases">
        <title>The yeast mating-type switching endonuclease HO is a domesticated member of an unorthodox homing genetic element family.</title>
        <authorList>
            <person name="Coughlan A.Y."/>
            <person name="Lombardi L."/>
            <person name="Braun-Galleani S."/>
            <person name="Martos A.R."/>
            <person name="Galeote V."/>
            <person name="Bigey F."/>
            <person name="Dequin S."/>
            <person name="Byrne K.P."/>
            <person name="Wolfe K.H."/>
        </authorList>
    </citation>
    <scope>NUCLEOTIDE SEQUENCE [LARGE SCALE GENOMIC DNA]</scope>
    <source>
        <strain evidence="19 20">CBS2947</strain>
    </source>
</reference>
<dbReference type="SMART" id="SM00184">
    <property type="entry name" value="RING"/>
    <property type="match status" value="1"/>
</dbReference>
<feature type="region of interest" description="Disordered" evidence="15">
    <location>
        <begin position="112"/>
        <end position="158"/>
    </location>
</feature>
<keyword evidence="7 14" id="KW-0863">Zinc-finger</keyword>
<dbReference type="InterPro" id="IPR017907">
    <property type="entry name" value="Znf_RING_CS"/>
</dbReference>
<dbReference type="InterPro" id="IPR000330">
    <property type="entry name" value="SNF2_N"/>
</dbReference>
<dbReference type="SMART" id="SM00490">
    <property type="entry name" value="HELICc"/>
    <property type="match status" value="1"/>
</dbReference>
<dbReference type="Pfam" id="PF13639">
    <property type="entry name" value="zf-RING_2"/>
    <property type="match status" value="1"/>
</dbReference>
<dbReference type="PANTHER" id="PTHR45626">
    <property type="entry name" value="TRANSCRIPTION TERMINATION FACTOR 2-RELATED"/>
    <property type="match status" value="1"/>
</dbReference>
<organism evidence="19 20">
    <name type="scientific">Torulaspora globosa</name>
    <dbReference type="NCBI Taxonomy" id="48254"/>
    <lineage>
        <taxon>Eukaryota</taxon>
        <taxon>Fungi</taxon>
        <taxon>Dikarya</taxon>
        <taxon>Ascomycota</taxon>
        <taxon>Saccharomycotina</taxon>
        <taxon>Saccharomycetes</taxon>
        <taxon>Saccharomycetales</taxon>
        <taxon>Saccharomycetaceae</taxon>
        <taxon>Torulaspora</taxon>
    </lineage>
</organism>
<dbReference type="PROSITE" id="PS51194">
    <property type="entry name" value="HELICASE_CTER"/>
    <property type="match status" value="1"/>
</dbReference>
<dbReference type="SMART" id="SM00910">
    <property type="entry name" value="HIRAN"/>
    <property type="match status" value="1"/>
</dbReference>
<feature type="compositionally biased region" description="Polar residues" evidence="15">
    <location>
        <begin position="130"/>
        <end position="141"/>
    </location>
</feature>
<dbReference type="GO" id="GO:0016818">
    <property type="term" value="F:hydrolase activity, acting on acid anhydrides, in phosphorus-containing anhydrides"/>
    <property type="evidence" value="ECO:0007669"/>
    <property type="project" value="InterPro"/>
</dbReference>
<proteinExistence type="inferred from homology"/>
<dbReference type="Pfam" id="PF08797">
    <property type="entry name" value="HIRAN"/>
    <property type="match status" value="1"/>
</dbReference>
<dbReference type="PROSITE" id="PS51192">
    <property type="entry name" value="HELICASE_ATP_BIND_1"/>
    <property type="match status" value="1"/>
</dbReference>
<evidence type="ECO:0000259" key="17">
    <source>
        <dbReference type="PROSITE" id="PS51192"/>
    </source>
</evidence>
<evidence type="ECO:0000256" key="7">
    <source>
        <dbReference type="ARBA" id="ARBA00022771"/>
    </source>
</evidence>
<dbReference type="GO" id="GO:0008094">
    <property type="term" value="F:ATP-dependent activity, acting on DNA"/>
    <property type="evidence" value="ECO:0007669"/>
    <property type="project" value="TreeGrafter"/>
</dbReference>
<dbReference type="InterPro" id="IPR038718">
    <property type="entry name" value="SNF2-like_sf"/>
</dbReference>
<dbReference type="PROSITE" id="PS00518">
    <property type="entry name" value="ZF_RING_1"/>
    <property type="match status" value="1"/>
</dbReference>
<comment type="similarity">
    <text evidence="2">Belongs to the SNF2/RAD54 helicase family.</text>
</comment>
<dbReference type="CDD" id="cd18008">
    <property type="entry name" value="DEXDc_SHPRH-like"/>
    <property type="match status" value="1"/>
</dbReference>
<name>A0A7H9HL26_9SACH</name>
<evidence type="ECO:0000256" key="3">
    <source>
        <dbReference type="ARBA" id="ARBA00013412"/>
    </source>
</evidence>
<keyword evidence="20" id="KW-1185">Reference proteome</keyword>
<dbReference type="InterPro" id="IPR050628">
    <property type="entry name" value="SNF2_RAD54_helicase_TF"/>
</dbReference>
<dbReference type="SMART" id="SM00487">
    <property type="entry name" value="DEXDc"/>
    <property type="match status" value="1"/>
</dbReference>
<keyword evidence="10" id="KW-0862">Zinc</keyword>
<dbReference type="Gene3D" id="3.40.50.10810">
    <property type="entry name" value="Tandem AAA-ATPase domain"/>
    <property type="match status" value="1"/>
</dbReference>
<keyword evidence="13" id="KW-0539">Nucleus</keyword>
<evidence type="ECO:0000256" key="11">
    <source>
        <dbReference type="ARBA" id="ARBA00022840"/>
    </source>
</evidence>
<dbReference type="InterPro" id="IPR049730">
    <property type="entry name" value="SNF2/RAD54-like_C"/>
</dbReference>
<evidence type="ECO:0000313" key="20">
    <source>
        <dbReference type="Proteomes" id="UP000510647"/>
    </source>
</evidence>
<evidence type="ECO:0000259" key="16">
    <source>
        <dbReference type="PROSITE" id="PS50089"/>
    </source>
</evidence>
<feature type="domain" description="Helicase ATP-binding" evidence="17">
    <location>
        <begin position="499"/>
        <end position="701"/>
    </location>
</feature>
<dbReference type="InterPro" id="IPR014001">
    <property type="entry name" value="Helicase_ATP-bd"/>
</dbReference>
<evidence type="ECO:0000256" key="13">
    <source>
        <dbReference type="ARBA" id="ARBA00023242"/>
    </source>
</evidence>
<dbReference type="PROSITE" id="PS50089">
    <property type="entry name" value="ZF_RING_2"/>
    <property type="match status" value="1"/>
</dbReference>
<dbReference type="GO" id="GO:0003676">
    <property type="term" value="F:nucleic acid binding"/>
    <property type="evidence" value="ECO:0007669"/>
    <property type="project" value="InterPro"/>
</dbReference>